<dbReference type="CDD" id="cd01822">
    <property type="entry name" value="Lysophospholipase_L1_like"/>
    <property type="match status" value="1"/>
</dbReference>
<evidence type="ECO:0000313" key="2">
    <source>
        <dbReference type="EMBL" id="SCZ39649.1"/>
    </source>
</evidence>
<proteinExistence type="predicted"/>
<organism evidence="2 3">
    <name type="scientific">Afifella marina DSM 2698</name>
    <dbReference type="NCBI Taxonomy" id="1120955"/>
    <lineage>
        <taxon>Bacteria</taxon>
        <taxon>Pseudomonadati</taxon>
        <taxon>Pseudomonadota</taxon>
        <taxon>Alphaproteobacteria</taxon>
        <taxon>Hyphomicrobiales</taxon>
        <taxon>Afifellaceae</taxon>
        <taxon>Afifella</taxon>
    </lineage>
</organism>
<dbReference type="InterPro" id="IPR051532">
    <property type="entry name" value="Ester_Hydrolysis_Enzymes"/>
</dbReference>
<dbReference type="AlphaFoldDB" id="A0A1G5NS77"/>
<dbReference type="PROSITE" id="PS01098">
    <property type="entry name" value="LIPASE_GDSL_SER"/>
    <property type="match status" value="1"/>
</dbReference>
<evidence type="ECO:0000259" key="1">
    <source>
        <dbReference type="Pfam" id="PF13472"/>
    </source>
</evidence>
<dbReference type="PANTHER" id="PTHR30383:SF24">
    <property type="entry name" value="THIOESTERASE 1_PROTEASE 1_LYSOPHOSPHOLIPASE L1"/>
    <property type="match status" value="1"/>
</dbReference>
<accession>A0A1G5NS77</accession>
<sequence length="224" mass="23499">MNTIWPALAIGLALVISAGIMGGGLMTGRAQAAEPVEIVAFGDSLTAGYGLASGAGFADQLQARLDEEGIAAKVINAGVSGDTATGGQQRLEWSVPETADAVIVELGANDALRGVDPKVTRAALTKIVTRLKERGQKVLLAGMYAPPNLGDEYGEAFNAIYPDLAKETGVLFYPFFLDGIALDDSLKQPDGLHPTKEGVTVIVDNILPKVKELIAEVREERAPE</sequence>
<dbReference type="PANTHER" id="PTHR30383">
    <property type="entry name" value="THIOESTERASE 1/PROTEASE 1/LYSOPHOSPHOLIPASE L1"/>
    <property type="match status" value="1"/>
</dbReference>
<dbReference type="Proteomes" id="UP000199347">
    <property type="component" value="Unassembled WGS sequence"/>
</dbReference>
<dbReference type="InterPro" id="IPR008265">
    <property type="entry name" value="Lipase_GDSL_AS"/>
</dbReference>
<name>A0A1G5NS77_AFIMA</name>
<dbReference type="GO" id="GO:0004622">
    <property type="term" value="F:phosphatidylcholine lysophospholipase activity"/>
    <property type="evidence" value="ECO:0007669"/>
    <property type="project" value="TreeGrafter"/>
</dbReference>
<dbReference type="Pfam" id="PF13472">
    <property type="entry name" value="Lipase_GDSL_2"/>
    <property type="match status" value="1"/>
</dbReference>
<dbReference type="Gene3D" id="3.40.50.1110">
    <property type="entry name" value="SGNH hydrolase"/>
    <property type="match status" value="1"/>
</dbReference>
<dbReference type="InterPro" id="IPR013830">
    <property type="entry name" value="SGNH_hydro"/>
</dbReference>
<reference evidence="2 3" key="1">
    <citation type="submission" date="2016-10" db="EMBL/GenBank/DDBJ databases">
        <authorList>
            <person name="de Groot N.N."/>
        </authorList>
    </citation>
    <scope>NUCLEOTIDE SEQUENCE [LARGE SCALE GENOMIC DNA]</scope>
    <source>
        <strain evidence="2 3">DSM 2698</strain>
    </source>
</reference>
<dbReference type="STRING" id="1120955.SAMN03080610_02483"/>
<keyword evidence="3" id="KW-1185">Reference proteome</keyword>
<feature type="domain" description="SGNH hydrolase-type esterase" evidence="1">
    <location>
        <begin position="40"/>
        <end position="198"/>
    </location>
</feature>
<dbReference type="InterPro" id="IPR036514">
    <property type="entry name" value="SGNH_hydro_sf"/>
</dbReference>
<gene>
    <name evidence="2" type="ORF">SAMN03080610_02483</name>
</gene>
<evidence type="ECO:0000313" key="3">
    <source>
        <dbReference type="Proteomes" id="UP000199347"/>
    </source>
</evidence>
<dbReference type="GO" id="GO:0006629">
    <property type="term" value="P:lipid metabolic process"/>
    <property type="evidence" value="ECO:0007669"/>
    <property type="project" value="InterPro"/>
</dbReference>
<dbReference type="SUPFAM" id="SSF52266">
    <property type="entry name" value="SGNH hydrolase"/>
    <property type="match status" value="1"/>
</dbReference>
<dbReference type="EMBL" id="FMVW01000005">
    <property type="protein sequence ID" value="SCZ39649.1"/>
    <property type="molecule type" value="Genomic_DNA"/>
</dbReference>
<protein>
    <submittedName>
        <fullName evidence="2">Acyl-CoA thioesterase-1</fullName>
    </submittedName>
</protein>